<reference evidence="3" key="1">
    <citation type="submission" date="2016-10" db="EMBL/GenBank/DDBJ databases">
        <authorList>
            <person name="Varghese N."/>
            <person name="Submissions S."/>
        </authorList>
    </citation>
    <scope>NUCLEOTIDE SEQUENCE [LARGE SCALE GENOMIC DNA]</scope>
    <source>
        <strain evidence="3">BL9</strain>
    </source>
</reference>
<dbReference type="Proteomes" id="UP000198538">
    <property type="component" value="Unassembled WGS sequence"/>
</dbReference>
<protein>
    <submittedName>
        <fullName evidence="2">Uncharacterized protein</fullName>
    </submittedName>
</protein>
<sequence length="44" mass="4504">MRGYAVETATCGGDSDKNTIRSKGKETDASQANGGGQTPEQKAS</sequence>
<organism evidence="2 3">
    <name type="scientific">Paenibacillus polysaccharolyticus</name>
    <dbReference type="NCBI Taxonomy" id="582692"/>
    <lineage>
        <taxon>Bacteria</taxon>
        <taxon>Bacillati</taxon>
        <taxon>Bacillota</taxon>
        <taxon>Bacilli</taxon>
        <taxon>Bacillales</taxon>
        <taxon>Paenibacillaceae</taxon>
        <taxon>Paenibacillus</taxon>
    </lineage>
</organism>
<feature type="compositionally biased region" description="Basic and acidic residues" evidence="1">
    <location>
        <begin position="14"/>
        <end position="28"/>
    </location>
</feature>
<name>A0A1G5HRA6_9BACL</name>
<feature type="region of interest" description="Disordered" evidence="1">
    <location>
        <begin position="1"/>
        <end position="44"/>
    </location>
</feature>
<proteinExistence type="predicted"/>
<dbReference type="AlphaFoldDB" id="A0A1G5HRA6"/>
<gene>
    <name evidence="2" type="ORF">SAMN05720606_107142</name>
</gene>
<evidence type="ECO:0000256" key="1">
    <source>
        <dbReference type="SAM" id="MobiDB-lite"/>
    </source>
</evidence>
<evidence type="ECO:0000313" key="3">
    <source>
        <dbReference type="Proteomes" id="UP000198538"/>
    </source>
</evidence>
<dbReference type="EMBL" id="FMVM01000007">
    <property type="protein sequence ID" value="SCY65979.1"/>
    <property type="molecule type" value="Genomic_DNA"/>
</dbReference>
<accession>A0A1G5HRA6</accession>
<evidence type="ECO:0000313" key="2">
    <source>
        <dbReference type="EMBL" id="SCY65979.1"/>
    </source>
</evidence>
<keyword evidence="3" id="KW-1185">Reference proteome</keyword>
<dbReference type="RefSeq" id="WP_276326736.1">
    <property type="nucleotide sequence ID" value="NZ_FMVM01000007.1"/>
</dbReference>